<evidence type="ECO:0000313" key="2">
    <source>
        <dbReference type="EMBL" id="MCW1913753.1"/>
    </source>
</evidence>
<proteinExistence type="predicted"/>
<reference evidence="2" key="1">
    <citation type="submission" date="2022-10" db="EMBL/GenBank/DDBJ databases">
        <title>Luteolibacter sp. GHJ8, whole genome shotgun sequencing project.</title>
        <authorList>
            <person name="Zhao G."/>
            <person name="Shen L."/>
        </authorList>
    </citation>
    <scope>NUCLEOTIDE SEQUENCE</scope>
    <source>
        <strain evidence="2">GHJ8</strain>
    </source>
</reference>
<keyword evidence="3" id="KW-1185">Reference proteome</keyword>
<organism evidence="2 3">
    <name type="scientific">Luteolibacter rhizosphaerae</name>
    <dbReference type="NCBI Taxonomy" id="2989719"/>
    <lineage>
        <taxon>Bacteria</taxon>
        <taxon>Pseudomonadati</taxon>
        <taxon>Verrucomicrobiota</taxon>
        <taxon>Verrucomicrobiia</taxon>
        <taxon>Verrucomicrobiales</taxon>
        <taxon>Verrucomicrobiaceae</taxon>
        <taxon>Luteolibacter</taxon>
    </lineage>
</organism>
<dbReference type="Proteomes" id="UP001165653">
    <property type="component" value="Unassembled WGS sequence"/>
</dbReference>
<feature type="coiled-coil region" evidence="1">
    <location>
        <begin position="276"/>
        <end position="320"/>
    </location>
</feature>
<gene>
    <name evidence="2" type="ORF">OJ996_09215</name>
</gene>
<dbReference type="EMBL" id="JAPDDR010000004">
    <property type="protein sequence ID" value="MCW1913753.1"/>
    <property type="molecule type" value="Genomic_DNA"/>
</dbReference>
<evidence type="ECO:0000313" key="3">
    <source>
        <dbReference type="Proteomes" id="UP001165653"/>
    </source>
</evidence>
<comment type="caution">
    <text evidence="2">The sequence shown here is derived from an EMBL/GenBank/DDBJ whole genome shotgun (WGS) entry which is preliminary data.</text>
</comment>
<dbReference type="RefSeq" id="WP_264513254.1">
    <property type="nucleotide sequence ID" value="NZ_JAPDDR010000004.1"/>
</dbReference>
<evidence type="ECO:0000256" key="1">
    <source>
        <dbReference type="SAM" id="Coils"/>
    </source>
</evidence>
<protein>
    <submittedName>
        <fullName evidence="2">Uncharacterized protein</fullName>
    </submittedName>
</protein>
<sequence>MIWSIPAVRVAEQYGISSNALGKICEAMDIPTPPRGYWAKVQAGHQPEKGSLPLEGVGTVLSWKIDTVASSNLREAARKRALQRSAEANLDQPPLKTSLERLHPLIVSTRIEFRQSLLGWKRRSRDSRRWIDLRVSKQQLDRGLLFLENLVRTAEARGICFRCKADLPPFDRSTNWCYRCFFHVDGISFNFRLKEIGARRFQLSVSDSHDVEIFTWRDARGAPIEERIPGIVHRVCEEISSRIAKRPRPEEPVEREARLRAERERLAERERVAGERQEAEKQLKLREAARAAAENTLLENARASQRAAQLEVYLERVERHHDIAAFPEARLWLEWGRERLRALRAVEKEPWRDGGFVYFLQQLKEP</sequence>
<keyword evidence="1" id="KW-0175">Coiled coil</keyword>
<accession>A0ABT3G1N6</accession>
<name>A0ABT3G1N6_9BACT</name>